<dbReference type="InterPro" id="IPR045249">
    <property type="entry name" value="HARBI1-like"/>
</dbReference>
<dbReference type="STRING" id="35608.A0A2U1KEB8"/>
<dbReference type="PANTHER" id="PTHR22930">
    <property type="match status" value="1"/>
</dbReference>
<sequence length="263" mass="30569">MPRHKPVDEVVFVKVLMDGKQDDTKVVGVADKENSDEPNVLEGNGVIGVGVNENNKGVDKEVQYYAYTLYVLIPFLKRLNDNMFCKCYLMQICETMYMFVFGELTCVFAMDENLFLMAKNQQLAAIHSVCLVVALIAYRRLTNRNRVNLPTRDMMLHRKQVREEMLHDLLTSGKCRQLIRMSENAFRILCQKLERDGGLRPTQRMTIQEQVARFLHIVGNDFRNRFVSWSYRRSGSATSRHFHRVLDAIITLLDFSIPMMFTQ</sequence>
<name>A0A2U1KEB8_ARTAN</name>
<keyword evidence="1" id="KW-0472">Membrane</keyword>
<keyword evidence="4" id="KW-1185">Reference proteome</keyword>
<protein>
    <submittedName>
        <fullName evidence="3">Harbinger transposase-derived nuclease domain-containing protein</fullName>
    </submittedName>
</protein>
<accession>A0A2U1KEB8</accession>
<evidence type="ECO:0000313" key="4">
    <source>
        <dbReference type="Proteomes" id="UP000245207"/>
    </source>
</evidence>
<keyword evidence="1" id="KW-0812">Transmembrane</keyword>
<reference evidence="3 4" key="1">
    <citation type="journal article" date="2018" name="Mol. Plant">
        <title>The genome of Artemisia annua provides insight into the evolution of Asteraceae family and artemisinin biosynthesis.</title>
        <authorList>
            <person name="Shen Q."/>
            <person name="Zhang L."/>
            <person name="Liao Z."/>
            <person name="Wang S."/>
            <person name="Yan T."/>
            <person name="Shi P."/>
            <person name="Liu M."/>
            <person name="Fu X."/>
            <person name="Pan Q."/>
            <person name="Wang Y."/>
            <person name="Lv Z."/>
            <person name="Lu X."/>
            <person name="Zhang F."/>
            <person name="Jiang W."/>
            <person name="Ma Y."/>
            <person name="Chen M."/>
            <person name="Hao X."/>
            <person name="Li L."/>
            <person name="Tang Y."/>
            <person name="Lv G."/>
            <person name="Zhou Y."/>
            <person name="Sun X."/>
            <person name="Brodelius P.E."/>
            <person name="Rose J.K.C."/>
            <person name="Tang K."/>
        </authorList>
    </citation>
    <scope>NUCLEOTIDE SEQUENCE [LARGE SCALE GENOMIC DNA]</scope>
    <source>
        <strain evidence="4">cv. Huhao1</strain>
        <tissue evidence="3">Leaf</tissue>
    </source>
</reference>
<dbReference type="Pfam" id="PF26138">
    <property type="entry name" value="DUF8040"/>
    <property type="match status" value="1"/>
</dbReference>
<feature type="domain" description="DUF8040" evidence="2">
    <location>
        <begin position="163"/>
        <end position="250"/>
    </location>
</feature>
<organism evidence="3 4">
    <name type="scientific">Artemisia annua</name>
    <name type="common">Sweet wormwood</name>
    <dbReference type="NCBI Taxonomy" id="35608"/>
    <lineage>
        <taxon>Eukaryota</taxon>
        <taxon>Viridiplantae</taxon>
        <taxon>Streptophyta</taxon>
        <taxon>Embryophyta</taxon>
        <taxon>Tracheophyta</taxon>
        <taxon>Spermatophyta</taxon>
        <taxon>Magnoliopsida</taxon>
        <taxon>eudicotyledons</taxon>
        <taxon>Gunneridae</taxon>
        <taxon>Pentapetalae</taxon>
        <taxon>asterids</taxon>
        <taxon>campanulids</taxon>
        <taxon>Asterales</taxon>
        <taxon>Asteraceae</taxon>
        <taxon>Asteroideae</taxon>
        <taxon>Anthemideae</taxon>
        <taxon>Artemisiinae</taxon>
        <taxon>Artemisia</taxon>
    </lineage>
</organism>
<dbReference type="InterPro" id="IPR058353">
    <property type="entry name" value="DUF8040"/>
</dbReference>
<evidence type="ECO:0000313" key="3">
    <source>
        <dbReference type="EMBL" id="PWA35068.1"/>
    </source>
</evidence>
<proteinExistence type="predicted"/>
<dbReference type="EMBL" id="PKPP01020760">
    <property type="protein sequence ID" value="PWA35068.1"/>
    <property type="molecule type" value="Genomic_DNA"/>
</dbReference>
<feature type="transmembrane region" description="Helical" evidence="1">
    <location>
        <begin position="87"/>
        <end position="110"/>
    </location>
</feature>
<dbReference type="AlphaFoldDB" id="A0A2U1KEB8"/>
<dbReference type="OrthoDB" id="1496063at2759"/>
<gene>
    <name evidence="3" type="ORF">CTI12_AA612960</name>
</gene>
<comment type="caution">
    <text evidence="3">The sequence shown here is derived from an EMBL/GenBank/DDBJ whole genome shotgun (WGS) entry which is preliminary data.</text>
</comment>
<dbReference type="Proteomes" id="UP000245207">
    <property type="component" value="Unassembled WGS sequence"/>
</dbReference>
<dbReference type="PANTHER" id="PTHR22930:SF268">
    <property type="entry name" value="NUCLEASE HARBI1"/>
    <property type="match status" value="1"/>
</dbReference>
<feature type="transmembrane region" description="Helical" evidence="1">
    <location>
        <begin position="122"/>
        <end position="138"/>
    </location>
</feature>
<keyword evidence="1" id="KW-1133">Transmembrane helix</keyword>
<evidence type="ECO:0000259" key="2">
    <source>
        <dbReference type="Pfam" id="PF26138"/>
    </source>
</evidence>
<evidence type="ECO:0000256" key="1">
    <source>
        <dbReference type="SAM" id="Phobius"/>
    </source>
</evidence>